<name>A0A068WZD4_ECHGR</name>
<dbReference type="WBParaSite" id="EgrG_002034800">
    <property type="protein sequence ID" value="EgrG_002034800"/>
    <property type="gene ID" value="EgrG_002034800"/>
</dbReference>
<gene>
    <name evidence="2" type="ORF">EgrG_002034800</name>
</gene>
<dbReference type="Proteomes" id="UP000492820">
    <property type="component" value="Unassembled WGS sequence"/>
</dbReference>
<proteinExistence type="predicted"/>
<organism evidence="2">
    <name type="scientific">Echinococcus granulosus</name>
    <name type="common">Hydatid tapeworm</name>
    <dbReference type="NCBI Taxonomy" id="6210"/>
    <lineage>
        <taxon>Eukaryota</taxon>
        <taxon>Metazoa</taxon>
        <taxon>Spiralia</taxon>
        <taxon>Lophotrochozoa</taxon>
        <taxon>Platyhelminthes</taxon>
        <taxon>Cestoda</taxon>
        <taxon>Eucestoda</taxon>
        <taxon>Cyclophyllidea</taxon>
        <taxon>Taeniidae</taxon>
        <taxon>Echinococcus</taxon>
        <taxon>Echinococcus granulosus group</taxon>
    </lineage>
</organism>
<keyword evidence="1" id="KW-1133">Transmembrane helix</keyword>
<evidence type="ECO:0000313" key="2">
    <source>
        <dbReference type="EMBL" id="CDS23051.1"/>
    </source>
</evidence>
<reference evidence="2 3" key="1">
    <citation type="journal article" date="2013" name="Nature">
        <title>The genomes of four tapeworm species reveal adaptations to parasitism.</title>
        <authorList>
            <person name="Tsai I.J."/>
            <person name="Zarowiecki M."/>
            <person name="Holroyd N."/>
            <person name="Garciarrubio A."/>
            <person name="Sanchez-Flores A."/>
            <person name="Brooks K.L."/>
            <person name="Tracey A."/>
            <person name="Bobes R.J."/>
            <person name="Fragoso G."/>
            <person name="Sciutto E."/>
            <person name="Aslett M."/>
            <person name="Beasley H."/>
            <person name="Bennett H.M."/>
            <person name="Cai J."/>
            <person name="Camicia F."/>
            <person name="Clark R."/>
            <person name="Cucher M."/>
            <person name="De Silva N."/>
            <person name="Day T.A."/>
            <person name="Deplazes P."/>
            <person name="Estrada K."/>
            <person name="Fernandez C."/>
            <person name="Holland P.W."/>
            <person name="Hou J."/>
            <person name="Hu S."/>
            <person name="Huckvale T."/>
            <person name="Hung S.S."/>
            <person name="Kamenetzky L."/>
            <person name="Keane J.A."/>
            <person name="Kiss F."/>
            <person name="Koziol U."/>
            <person name="Lambert O."/>
            <person name="Liu K."/>
            <person name="Luo X."/>
            <person name="Luo Y."/>
            <person name="Macchiaroli N."/>
            <person name="Nichol S."/>
            <person name="Paps J."/>
            <person name="Parkinson J."/>
            <person name="Pouchkina-Stantcheva N."/>
            <person name="Riddiford N."/>
            <person name="Rosenzvit M."/>
            <person name="Salinas G."/>
            <person name="Wasmuth J.D."/>
            <person name="Zamanian M."/>
            <person name="Zheng Y."/>
            <person name="Cai X."/>
            <person name="Soberon X."/>
            <person name="Olson P.D."/>
            <person name="Laclette J.P."/>
            <person name="Brehm K."/>
            <person name="Berriman M."/>
            <person name="Garciarrubio A."/>
            <person name="Bobes R.J."/>
            <person name="Fragoso G."/>
            <person name="Sanchez-Flores A."/>
            <person name="Estrada K."/>
            <person name="Cevallos M.A."/>
            <person name="Morett E."/>
            <person name="Gonzalez V."/>
            <person name="Portillo T."/>
            <person name="Ochoa-Leyva A."/>
            <person name="Jose M.V."/>
            <person name="Sciutto E."/>
            <person name="Landa A."/>
            <person name="Jimenez L."/>
            <person name="Valdes V."/>
            <person name="Carrero J.C."/>
            <person name="Larralde C."/>
            <person name="Morales-Montor J."/>
            <person name="Limon-Lason J."/>
            <person name="Soberon X."/>
            <person name="Laclette J.P."/>
        </authorList>
    </citation>
    <scope>NUCLEOTIDE SEQUENCE [LARGE SCALE GENOMIC DNA]</scope>
</reference>
<evidence type="ECO:0000256" key="1">
    <source>
        <dbReference type="SAM" id="Phobius"/>
    </source>
</evidence>
<protein>
    <submittedName>
        <fullName evidence="4">Ubiquitin-like domain-containing protein</fullName>
    </submittedName>
</protein>
<dbReference type="AlphaFoldDB" id="A0A068WZD4"/>
<accession>A0A068WZD4</accession>
<evidence type="ECO:0000313" key="3">
    <source>
        <dbReference type="Proteomes" id="UP000492820"/>
    </source>
</evidence>
<keyword evidence="1" id="KW-0812">Transmembrane</keyword>
<keyword evidence="1" id="KW-0472">Membrane</keyword>
<evidence type="ECO:0000313" key="4">
    <source>
        <dbReference type="WBParaSite" id="EgrG_002034800"/>
    </source>
</evidence>
<sequence length="92" mass="10497">MKDATIVTYLHSMLNRLDGRPNARRIVVQRDFDLRQQLTSGSKFCQSDEDLASARMLHSTDIILIVCILVLLLNGRRLALDEQTPINSFILQ</sequence>
<reference evidence="4" key="3">
    <citation type="submission" date="2020-10" db="UniProtKB">
        <authorList>
            <consortium name="WormBaseParasite"/>
        </authorList>
    </citation>
    <scope>IDENTIFICATION</scope>
</reference>
<dbReference type="EMBL" id="LK028588">
    <property type="protein sequence ID" value="CDS23051.1"/>
    <property type="molecule type" value="Genomic_DNA"/>
</dbReference>
<feature type="transmembrane region" description="Helical" evidence="1">
    <location>
        <begin position="56"/>
        <end position="73"/>
    </location>
</feature>
<reference evidence="2" key="2">
    <citation type="submission" date="2014-06" db="EMBL/GenBank/DDBJ databases">
        <authorList>
            <person name="Aslett M."/>
        </authorList>
    </citation>
    <scope>NUCLEOTIDE SEQUENCE</scope>
</reference>